<accession>A0A5S9IQQ7</accession>
<keyword evidence="4" id="KW-0067">ATP-binding</keyword>
<dbReference type="Gene3D" id="3.30.200.20">
    <property type="entry name" value="Phosphorylase Kinase, domain 1"/>
    <property type="match status" value="1"/>
</dbReference>
<keyword evidence="6" id="KW-0812">Transmembrane</keyword>
<dbReference type="GO" id="GO:0005524">
    <property type="term" value="F:ATP binding"/>
    <property type="evidence" value="ECO:0007669"/>
    <property type="project" value="UniProtKB-KW"/>
</dbReference>
<evidence type="ECO:0000313" key="9">
    <source>
        <dbReference type="Proteomes" id="UP000326354"/>
    </source>
</evidence>
<feature type="transmembrane region" description="Helical" evidence="6">
    <location>
        <begin position="455"/>
        <end position="474"/>
    </location>
</feature>
<sequence>MKNLKTGIVIGDYKLEDRLAKGTFGETWKAFSANQELVAVQFVANELYAKTIAQSSYKFPSTTNPNVSKLVEWDKQNQMFVWEYVAGRKLSVFIQRLKKIKLSIAVYIARKILEALSYSASQGLVHGCLRPSRVAITSDKKIRLTHFGLGKLEQQILYDLYQKKDSVIKDIQIYFAPEVLEDKIFEDPKSDIYSVGIILCDMLLGEKFTRQEIPKKLTENNIPKNLINIILKSIADFGMRYNHPNEMHRDLTKLLKLSESKEKIYVNPPVPGNPEKNALEAVPADSEEYRVYQADHNFARQSIDAGVVVAEPAEPGENEEEEEEKQQITEEEAKEKIKHILQKTGRIDVESVMFGTFGDTMLTPLEKVPIWPQIFIKYTIAALIFLGFGFFCAISPSLHFFIDGMSEIILLPFYITSQWPPHIQNIIFWFILLNVTALITLPFWDWRGKLTLNNFFIPFYMTTMAGLISLSLWRSIAQNTVHGIILVSILLGLGIIAGMITPHVSRFLRRQW</sequence>
<feature type="transmembrane region" description="Helical" evidence="6">
    <location>
        <begin position="422"/>
        <end position="443"/>
    </location>
</feature>
<dbReference type="PANTHER" id="PTHR24348">
    <property type="entry name" value="SERINE/THREONINE-PROTEIN KINASE UNC-51-RELATED"/>
    <property type="match status" value="1"/>
</dbReference>
<dbReference type="OrthoDB" id="9813021at2"/>
<evidence type="ECO:0000256" key="6">
    <source>
        <dbReference type="SAM" id="Phobius"/>
    </source>
</evidence>
<keyword evidence="1" id="KW-0808">Transferase</keyword>
<evidence type="ECO:0000256" key="1">
    <source>
        <dbReference type="ARBA" id="ARBA00022679"/>
    </source>
</evidence>
<dbReference type="Proteomes" id="UP000326354">
    <property type="component" value="Chromosome"/>
</dbReference>
<dbReference type="GO" id="GO:0000407">
    <property type="term" value="C:phagophore assembly site"/>
    <property type="evidence" value="ECO:0007669"/>
    <property type="project" value="TreeGrafter"/>
</dbReference>
<dbReference type="InterPro" id="IPR045269">
    <property type="entry name" value="Atg1-like"/>
</dbReference>
<dbReference type="InterPro" id="IPR000719">
    <property type="entry name" value="Prot_kinase_dom"/>
</dbReference>
<keyword evidence="6" id="KW-0472">Membrane</keyword>
<evidence type="ECO:0000256" key="5">
    <source>
        <dbReference type="SAM" id="MobiDB-lite"/>
    </source>
</evidence>
<dbReference type="SUPFAM" id="SSF56112">
    <property type="entry name" value="Protein kinase-like (PK-like)"/>
    <property type="match status" value="1"/>
</dbReference>
<feature type="region of interest" description="Disordered" evidence="5">
    <location>
        <begin position="312"/>
        <end position="331"/>
    </location>
</feature>
<dbReference type="GO" id="GO:0005776">
    <property type="term" value="C:autophagosome"/>
    <property type="evidence" value="ECO:0007669"/>
    <property type="project" value="TreeGrafter"/>
</dbReference>
<dbReference type="AlphaFoldDB" id="A0A5S9IQQ7"/>
<feature type="transmembrane region" description="Helical" evidence="6">
    <location>
        <begin position="380"/>
        <end position="402"/>
    </location>
</feature>
<dbReference type="GO" id="GO:0016020">
    <property type="term" value="C:membrane"/>
    <property type="evidence" value="ECO:0007669"/>
    <property type="project" value="TreeGrafter"/>
</dbReference>
<proteinExistence type="predicted"/>
<dbReference type="GO" id="GO:0005829">
    <property type="term" value="C:cytosol"/>
    <property type="evidence" value="ECO:0007669"/>
    <property type="project" value="TreeGrafter"/>
</dbReference>
<organism evidence="8 9">
    <name type="scientific">Uabimicrobium amorphum</name>
    <dbReference type="NCBI Taxonomy" id="2596890"/>
    <lineage>
        <taxon>Bacteria</taxon>
        <taxon>Pseudomonadati</taxon>
        <taxon>Planctomycetota</taxon>
        <taxon>Candidatus Uabimicrobiia</taxon>
        <taxon>Candidatus Uabimicrobiales</taxon>
        <taxon>Candidatus Uabimicrobiaceae</taxon>
        <taxon>Candidatus Uabimicrobium</taxon>
    </lineage>
</organism>
<evidence type="ECO:0000256" key="3">
    <source>
        <dbReference type="ARBA" id="ARBA00022777"/>
    </source>
</evidence>
<dbReference type="EMBL" id="AP019860">
    <property type="protein sequence ID" value="BBM84945.1"/>
    <property type="molecule type" value="Genomic_DNA"/>
</dbReference>
<dbReference type="RefSeq" id="WP_151969071.1">
    <property type="nucleotide sequence ID" value="NZ_AP019860.1"/>
</dbReference>
<name>A0A5S9IQQ7_UABAM</name>
<dbReference type="GO" id="GO:0004674">
    <property type="term" value="F:protein serine/threonine kinase activity"/>
    <property type="evidence" value="ECO:0007669"/>
    <property type="project" value="InterPro"/>
</dbReference>
<dbReference type="KEGG" id="uam:UABAM_03306"/>
<dbReference type="Gene3D" id="1.10.510.10">
    <property type="entry name" value="Transferase(Phosphotransferase) domain 1"/>
    <property type="match status" value="1"/>
</dbReference>
<keyword evidence="3 8" id="KW-0418">Kinase</keyword>
<keyword evidence="6" id="KW-1133">Transmembrane helix</keyword>
<evidence type="ECO:0000313" key="8">
    <source>
        <dbReference type="EMBL" id="BBM84945.1"/>
    </source>
</evidence>
<evidence type="ECO:0000259" key="7">
    <source>
        <dbReference type="PROSITE" id="PS50011"/>
    </source>
</evidence>
<protein>
    <submittedName>
        <fullName evidence="8">Protein kinase</fullName>
    </submittedName>
</protein>
<reference evidence="8 9" key="1">
    <citation type="submission" date="2019-08" db="EMBL/GenBank/DDBJ databases">
        <title>Complete genome sequence of Candidatus Uab amorphum.</title>
        <authorList>
            <person name="Shiratori T."/>
            <person name="Suzuki S."/>
            <person name="Kakizawa Y."/>
            <person name="Ishida K."/>
        </authorList>
    </citation>
    <scope>NUCLEOTIDE SEQUENCE [LARGE SCALE GENOMIC DNA]</scope>
    <source>
        <strain evidence="8 9">SRT547</strain>
    </source>
</reference>
<dbReference type="Pfam" id="PF00069">
    <property type="entry name" value="Pkinase"/>
    <property type="match status" value="1"/>
</dbReference>
<keyword evidence="9" id="KW-1185">Reference proteome</keyword>
<feature type="transmembrane region" description="Helical" evidence="6">
    <location>
        <begin position="480"/>
        <end position="500"/>
    </location>
</feature>
<dbReference type="PANTHER" id="PTHR24348:SF22">
    <property type="entry name" value="NON-SPECIFIC SERINE_THREONINE PROTEIN KINASE"/>
    <property type="match status" value="1"/>
</dbReference>
<feature type="compositionally biased region" description="Acidic residues" evidence="5">
    <location>
        <begin position="314"/>
        <end position="324"/>
    </location>
</feature>
<gene>
    <name evidence="8" type="ORF">UABAM_03306</name>
</gene>
<dbReference type="PROSITE" id="PS50011">
    <property type="entry name" value="PROTEIN_KINASE_DOM"/>
    <property type="match status" value="1"/>
</dbReference>
<keyword evidence="2" id="KW-0547">Nucleotide-binding</keyword>
<feature type="domain" description="Protein kinase" evidence="7">
    <location>
        <begin position="13"/>
        <end position="276"/>
    </location>
</feature>
<evidence type="ECO:0000256" key="2">
    <source>
        <dbReference type="ARBA" id="ARBA00022741"/>
    </source>
</evidence>
<evidence type="ECO:0000256" key="4">
    <source>
        <dbReference type="ARBA" id="ARBA00022840"/>
    </source>
</evidence>
<dbReference type="InterPro" id="IPR011009">
    <property type="entry name" value="Kinase-like_dom_sf"/>
</dbReference>